<dbReference type="OrthoDB" id="466828at2"/>
<dbReference type="InterPro" id="IPR058095">
    <property type="entry name" value="Psb35-like"/>
</dbReference>
<dbReference type="EMBL" id="CAACVJ010000178">
    <property type="protein sequence ID" value="VEP14343.1"/>
    <property type="molecule type" value="Genomic_DNA"/>
</dbReference>
<sequence length="77" mass="8507">MLSLLIGIVLVGWVAASVIGTQTYFRGEQSKPIHDRNVKSESFEKIAEAITGSKINHAERVLAYGIDSYASNNLRDR</sequence>
<proteinExistence type="predicted"/>
<dbReference type="AlphaFoldDB" id="A0A563VSF8"/>
<name>A0A563VSF8_9CYAN</name>
<dbReference type="InterPro" id="IPR058523">
    <property type="entry name" value="DUF8210"/>
</dbReference>
<dbReference type="Pfam" id="PF26637">
    <property type="entry name" value="DUF8210"/>
    <property type="match status" value="1"/>
</dbReference>
<evidence type="ECO:0000313" key="2">
    <source>
        <dbReference type="Proteomes" id="UP000320055"/>
    </source>
</evidence>
<dbReference type="NCBIfam" id="NF047380">
    <property type="entry name" value="photo_II_xxx"/>
    <property type="match status" value="1"/>
</dbReference>
<organism evidence="1 2">
    <name type="scientific">Hyella patelloides LEGE 07179</name>
    <dbReference type="NCBI Taxonomy" id="945734"/>
    <lineage>
        <taxon>Bacteria</taxon>
        <taxon>Bacillati</taxon>
        <taxon>Cyanobacteriota</taxon>
        <taxon>Cyanophyceae</taxon>
        <taxon>Pleurocapsales</taxon>
        <taxon>Hyellaceae</taxon>
        <taxon>Hyella</taxon>
    </lineage>
</organism>
<protein>
    <submittedName>
        <fullName evidence="1">Uncharacterized protein</fullName>
    </submittedName>
</protein>
<reference evidence="1 2" key="1">
    <citation type="submission" date="2019-01" db="EMBL/GenBank/DDBJ databases">
        <authorList>
            <person name="Brito A."/>
        </authorList>
    </citation>
    <scope>NUCLEOTIDE SEQUENCE [LARGE SCALE GENOMIC DNA]</scope>
    <source>
        <strain evidence="1">1</strain>
    </source>
</reference>
<gene>
    <name evidence="1" type="ORF">H1P_2590007</name>
</gene>
<keyword evidence="2" id="KW-1185">Reference proteome</keyword>
<dbReference type="RefSeq" id="WP_144872909.1">
    <property type="nucleotide sequence ID" value="NZ_LR214002.1"/>
</dbReference>
<accession>A0A563VSF8</accession>
<evidence type="ECO:0000313" key="1">
    <source>
        <dbReference type="EMBL" id="VEP14343.1"/>
    </source>
</evidence>
<dbReference type="Proteomes" id="UP000320055">
    <property type="component" value="Unassembled WGS sequence"/>
</dbReference>